<name>A0A0F9D4W9_9ZZZZ</name>
<keyword evidence="1" id="KW-0812">Transmembrane</keyword>
<dbReference type="AlphaFoldDB" id="A0A0F9D4W9"/>
<comment type="caution">
    <text evidence="3">The sequence shown here is derived from an EMBL/GenBank/DDBJ whole genome shotgun (WGS) entry which is preliminary data.</text>
</comment>
<organism evidence="3">
    <name type="scientific">marine sediment metagenome</name>
    <dbReference type="NCBI Taxonomy" id="412755"/>
    <lineage>
        <taxon>unclassified sequences</taxon>
        <taxon>metagenomes</taxon>
        <taxon>ecological metagenomes</taxon>
    </lineage>
</organism>
<dbReference type="Pfam" id="PF18902">
    <property type="entry name" value="DUF5658"/>
    <property type="match status" value="1"/>
</dbReference>
<feature type="non-terminal residue" evidence="3">
    <location>
        <position position="85"/>
    </location>
</feature>
<sequence>MMGMSKLGVSFVALNVVDALLTIHAIDSNSGYEGNPVLAWMGPWEFTAAKVVLPVTLALLLVRRKGVMIALNIGIALVVIWNLLA</sequence>
<evidence type="ECO:0000259" key="2">
    <source>
        <dbReference type="Pfam" id="PF18902"/>
    </source>
</evidence>
<evidence type="ECO:0000313" key="3">
    <source>
        <dbReference type="EMBL" id="KKL07133.1"/>
    </source>
</evidence>
<keyword evidence="1" id="KW-0472">Membrane</keyword>
<protein>
    <recommendedName>
        <fullName evidence="2">DUF5658 domain-containing protein</fullName>
    </recommendedName>
</protein>
<reference evidence="3" key="1">
    <citation type="journal article" date="2015" name="Nature">
        <title>Complex archaea that bridge the gap between prokaryotes and eukaryotes.</title>
        <authorList>
            <person name="Spang A."/>
            <person name="Saw J.H."/>
            <person name="Jorgensen S.L."/>
            <person name="Zaremba-Niedzwiedzka K."/>
            <person name="Martijn J."/>
            <person name="Lind A.E."/>
            <person name="van Eijk R."/>
            <person name="Schleper C."/>
            <person name="Guy L."/>
            <person name="Ettema T.J."/>
        </authorList>
    </citation>
    <scope>NUCLEOTIDE SEQUENCE</scope>
</reference>
<dbReference type="InterPro" id="IPR043717">
    <property type="entry name" value="DUF5658"/>
</dbReference>
<proteinExistence type="predicted"/>
<feature type="transmembrane region" description="Helical" evidence="1">
    <location>
        <begin position="43"/>
        <end position="62"/>
    </location>
</feature>
<feature type="domain" description="DUF5658" evidence="2">
    <location>
        <begin position="11"/>
        <end position="83"/>
    </location>
</feature>
<keyword evidence="1" id="KW-1133">Transmembrane helix</keyword>
<feature type="transmembrane region" description="Helical" evidence="1">
    <location>
        <begin position="67"/>
        <end position="84"/>
    </location>
</feature>
<evidence type="ECO:0000256" key="1">
    <source>
        <dbReference type="SAM" id="Phobius"/>
    </source>
</evidence>
<dbReference type="EMBL" id="LAZR01043417">
    <property type="protein sequence ID" value="KKL07133.1"/>
    <property type="molecule type" value="Genomic_DNA"/>
</dbReference>
<accession>A0A0F9D4W9</accession>
<gene>
    <name evidence="3" type="ORF">LCGC14_2589110</name>
</gene>